<dbReference type="InterPro" id="IPR001789">
    <property type="entry name" value="Sig_transdc_resp-reg_receiver"/>
</dbReference>
<dbReference type="InterPro" id="IPR000792">
    <property type="entry name" value="Tscrpt_reg_LuxR_C"/>
</dbReference>
<reference evidence="6 7" key="1">
    <citation type="submission" date="2018-05" db="EMBL/GenBank/DDBJ databases">
        <title>Reference genomes for bee gut microbiota database.</title>
        <authorList>
            <person name="Ellegaard K.M."/>
        </authorList>
    </citation>
    <scope>NUCLEOTIDE SEQUENCE [LARGE SCALE GENOMIC DNA]</scope>
    <source>
        <strain evidence="6 7">ESL0199</strain>
    </source>
</reference>
<evidence type="ECO:0000256" key="2">
    <source>
        <dbReference type="ARBA" id="ARBA00023125"/>
    </source>
</evidence>
<dbReference type="InterPro" id="IPR058245">
    <property type="entry name" value="NreC/VraR/RcsB-like_REC"/>
</dbReference>
<evidence type="ECO:0000313" key="6">
    <source>
        <dbReference type="EMBL" id="PXY89393.1"/>
    </source>
</evidence>
<dbReference type="SMART" id="SM00448">
    <property type="entry name" value="REC"/>
    <property type="match status" value="1"/>
</dbReference>
<dbReference type="OrthoDB" id="9808843at2"/>
<dbReference type="Gene3D" id="3.40.50.2300">
    <property type="match status" value="1"/>
</dbReference>
<evidence type="ECO:0000256" key="3">
    <source>
        <dbReference type="PROSITE-ProRule" id="PRU00169"/>
    </source>
</evidence>
<evidence type="ECO:0000313" key="7">
    <source>
        <dbReference type="Proteomes" id="UP000248128"/>
    </source>
</evidence>
<keyword evidence="2 6" id="KW-0238">DNA-binding</keyword>
<feature type="modified residue" description="4-aspartylphosphate" evidence="3">
    <location>
        <position position="61"/>
    </location>
</feature>
<accession>A0A318MNL7</accession>
<dbReference type="PROSITE" id="PS50110">
    <property type="entry name" value="RESPONSE_REGULATORY"/>
    <property type="match status" value="1"/>
</dbReference>
<dbReference type="CDD" id="cd17535">
    <property type="entry name" value="REC_NarL-like"/>
    <property type="match status" value="1"/>
</dbReference>
<dbReference type="SMART" id="SM00421">
    <property type="entry name" value="HTH_LUXR"/>
    <property type="match status" value="1"/>
</dbReference>
<dbReference type="Proteomes" id="UP000248128">
    <property type="component" value="Unassembled WGS sequence"/>
</dbReference>
<sequence>MMPGMTETINLAIVDDQELVRAGLVSILADEDDIKIVADAASARQLLAHPHLRDVDVALVDCRMPDIDGIRLIDILRSRGLKARCIALTAFDEDENLVGSIKAGAYGHLLKDADAEEIIGTVHRVYRGERVLGTAESGRLMDLISREGEPSQPVKAAGGVNVADDFDRTDRQIIDMIVAGSTNREIADHLCLSLGTVRNRVSSIFDKTGVRNRTELAMTLRRS</sequence>
<dbReference type="AlphaFoldDB" id="A0A318MNL7"/>
<dbReference type="GO" id="GO:0003677">
    <property type="term" value="F:DNA binding"/>
    <property type="evidence" value="ECO:0007669"/>
    <property type="project" value="UniProtKB-KW"/>
</dbReference>
<protein>
    <submittedName>
        <fullName evidence="6">DNA-binding response regulator</fullName>
    </submittedName>
</protein>
<dbReference type="PRINTS" id="PR00038">
    <property type="entry name" value="HTHLUXR"/>
</dbReference>
<dbReference type="PANTHER" id="PTHR43214">
    <property type="entry name" value="TWO-COMPONENT RESPONSE REGULATOR"/>
    <property type="match status" value="1"/>
</dbReference>
<evidence type="ECO:0000259" key="5">
    <source>
        <dbReference type="PROSITE" id="PS50110"/>
    </source>
</evidence>
<organism evidence="6 7">
    <name type="scientific">Bifidobacterium asteroides</name>
    <dbReference type="NCBI Taxonomy" id="1684"/>
    <lineage>
        <taxon>Bacteria</taxon>
        <taxon>Bacillati</taxon>
        <taxon>Actinomycetota</taxon>
        <taxon>Actinomycetes</taxon>
        <taxon>Bifidobacteriales</taxon>
        <taxon>Bifidobacteriaceae</taxon>
        <taxon>Bifidobacterium</taxon>
    </lineage>
</organism>
<dbReference type="SUPFAM" id="SSF52172">
    <property type="entry name" value="CheY-like"/>
    <property type="match status" value="1"/>
</dbReference>
<dbReference type="InterPro" id="IPR016032">
    <property type="entry name" value="Sig_transdc_resp-reg_C-effctor"/>
</dbReference>
<dbReference type="CDD" id="cd06170">
    <property type="entry name" value="LuxR_C_like"/>
    <property type="match status" value="1"/>
</dbReference>
<keyword evidence="1 3" id="KW-0597">Phosphoprotein</keyword>
<dbReference type="SUPFAM" id="SSF46894">
    <property type="entry name" value="C-terminal effector domain of the bipartite response regulators"/>
    <property type="match status" value="1"/>
</dbReference>
<dbReference type="Pfam" id="PF00072">
    <property type="entry name" value="Response_reg"/>
    <property type="match status" value="1"/>
</dbReference>
<proteinExistence type="predicted"/>
<evidence type="ECO:0000256" key="1">
    <source>
        <dbReference type="ARBA" id="ARBA00022553"/>
    </source>
</evidence>
<dbReference type="EMBL" id="QGLK01000001">
    <property type="protein sequence ID" value="PXY89393.1"/>
    <property type="molecule type" value="Genomic_DNA"/>
</dbReference>
<dbReference type="Pfam" id="PF00196">
    <property type="entry name" value="GerE"/>
    <property type="match status" value="1"/>
</dbReference>
<dbReference type="PROSITE" id="PS50043">
    <property type="entry name" value="HTH_LUXR_2"/>
    <property type="match status" value="1"/>
</dbReference>
<dbReference type="GO" id="GO:0006355">
    <property type="term" value="P:regulation of DNA-templated transcription"/>
    <property type="evidence" value="ECO:0007669"/>
    <property type="project" value="InterPro"/>
</dbReference>
<dbReference type="InterPro" id="IPR039420">
    <property type="entry name" value="WalR-like"/>
</dbReference>
<feature type="domain" description="Response regulatory" evidence="5">
    <location>
        <begin position="10"/>
        <end position="126"/>
    </location>
</feature>
<comment type="caution">
    <text evidence="6">The sequence shown here is derived from an EMBL/GenBank/DDBJ whole genome shotgun (WGS) entry which is preliminary data.</text>
</comment>
<feature type="domain" description="HTH luxR-type" evidence="4">
    <location>
        <begin position="159"/>
        <end position="223"/>
    </location>
</feature>
<evidence type="ECO:0000259" key="4">
    <source>
        <dbReference type="PROSITE" id="PS50043"/>
    </source>
</evidence>
<dbReference type="PROSITE" id="PS00622">
    <property type="entry name" value="HTH_LUXR_1"/>
    <property type="match status" value="1"/>
</dbReference>
<dbReference type="InterPro" id="IPR011006">
    <property type="entry name" value="CheY-like_superfamily"/>
</dbReference>
<dbReference type="GO" id="GO:0000160">
    <property type="term" value="P:phosphorelay signal transduction system"/>
    <property type="evidence" value="ECO:0007669"/>
    <property type="project" value="InterPro"/>
</dbReference>
<gene>
    <name evidence="6" type="ORF">DKK74_00460</name>
</gene>
<name>A0A318MNL7_9BIFI</name>